<name>X0YSF2_9ZZZZ</name>
<feature type="transmembrane region" description="Helical" evidence="1">
    <location>
        <begin position="161"/>
        <end position="179"/>
    </location>
</feature>
<keyword evidence="1" id="KW-1133">Transmembrane helix</keyword>
<protein>
    <submittedName>
        <fullName evidence="2">Uncharacterized protein</fullName>
    </submittedName>
</protein>
<feature type="transmembrane region" description="Helical" evidence="1">
    <location>
        <begin position="210"/>
        <end position="232"/>
    </location>
</feature>
<sequence>LAHPNAEPEVVTGIEIATGVAKQQQIGVLLEPDGDITLDITGPTHVVEGVAHTLRQRLRVLDQHYPWAVRALVLSSRFRRLTAKLAVITFLVFALSVGMYVYGKFVGVDVDPRLISEGMTYYQKVENAIASSDLQQKLNVLLMGHYKYFINVSEYLIKCRTWAVFALGIFAVLFILAWVSRHMTRYYPRAYFALGTRTDDLKRLEKGRDAWVFGIIAAFLVNVLAGVLILVFG</sequence>
<feature type="non-terminal residue" evidence="2">
    <location>
        <position position="1"/>
    </location>
</feature>
<evidence type="ECO:0000256" key="1">
    <source>
        <dbReference type="SAM" id="Phobius"/>
    </source>
</evidence>
<evidence type="ECO:0000313" key="2">
    <source>
        <dbReference type="EMBL" id="GAG51318.1"/>
    </source>
</evidence>
<dbReference type="AlphaFoldDB" id="X0YSF2"/>
<reference evidence="2" key="1">
    <citation type="journal article" date="2014" name="Front. Microbiol.">
        <title>High frequency of phylogenetically diverse reductive dehalogenase-homologous genes in deep subseafloor sedimentary metagenomes.</title>
        <authorList>
            <person name="Kawai M."/>
            <person name="Futagami T."/>
            <person name="Toyoda A."/>
            <person name="Takaki Y."/>
            <person name="Nishi S."/>
            <person name="Hori S."/>
            <person name="Arai W."/>
            <person name="Tsubouchi T."/>
            <person name="Morono Y."/>
            <person name="Uchiyama I."/>
            <person name="Ito T."/>
            <person name="Fujiyama A."/>
            <person name="Inagaki F."/>
            <person name="Takami H."/>
        </authorList>
    </citation>
    <scope>NUCLEOTIDE SEQUENCE</scope>
    <source>
        <strain evidence="2">Expedition CK06-06</strain>
    </source>
</reference>
<keyword evidence="1" id="KW-0812">Transmembrane</keyword>
<comment type="caution">
    <text evidence="2">The sequence shown here is derived from an EMBL/GenBank/DDBJ whole genome shotgun (WGS) entry which is preliminary data.</text>
</comment>
<proteinExistence type="predicted"/>
<gene>
    <name evidence="2" type="ORF">S01H1_77495</name>
</gene>
<accession>X0YSF2</accession>
<feature type="transmembrane region" description="Helical" evidence="1">
    <location>
        <begin position="85"/>
        <end position="103"/>
    </location>
</feature>
<organism evidence="2">
    <name type="scientific">marine sediment metagenome</name>
    <dbReference type="NCBI Taxonomy" id="412755"/>
    <lineage>
        <taxon>unclassified sequences</taxon>
        <taxon>metagenomes</taxon>
        <taxon>ecological metagenomes</taxon>
    </lineage>
</organism>
<keyword evidence="1" id="KW-0472">Membrane</keyword>
<dbReference type="EMBL" id="BARS01052088">
    <property type="protein sequence ID" value="GAG51318.1"/>
    <property type="molecule type" value="Genomic_DNA"/>
</dbReference>
<feature type="non-terminal residue" evidence="2">
    <location>
        <position position="233"/>
    </location>
</feature>